<evidence type="ECO:0000313" key="1">
    <source>
        <dbReference type="EMBL" id="PZR05920.1"/>
    </source>
</evidence>
<protein>
    <submittedName>
        <fullName evidence="1">Uncharacterized protein</fullName>
    </submittedName>
</protein>
<gene>
    <name evidence="1" type="ORF">DI536_31145</name>
</gene>
<organism evidence="1 2">
    <name type="scientific">Archangium gephyra</name>
    <dbReference type="NCBI Taxonomy" id="48"/>
    <lineage>
        <taxon>Bacteria</taxon>
        <taxon>Pseudomonadati</taxon>
        <taxon>Myxococcota</taxon>
        <taxon>Myxococcia</taxon>
        <taxon>Myxococcales</taxon>
        <taxon>Cystobacterineae</taxon>
        <taxon>Archangiaceae</taxon>
        <taxon>Archangium</taxon>
    </lineage>
</organism>
<reference evidence="1 2" key="1">
    <citation type="submission" date="2017-08" db="EMBL/GenBank/DDBJ databases">
        <title>Infants hospitalized years apart are colonized by the same room-sourced microbial strains.</title>
        <authorList>
            <person name="Brooks B."/>
            <person name="Olm M.R."/>
            <person name="Firek B.A."/>
            <person name="Baker R."/>
            <person name="Thomas B.C."/>
            <person name="Morowitz M.J."/>
            <person name="Banfield J.F."/>
        </authorList>
    </citation>
    <scope>NUCLEOTIDE SEQUENCE [LARGE SCALE GENOMIC DNA]</scope>
    <source>
        <strain evidence="1">S2_003_000_R2_14</strain>
    </source>
</reference>
<dbReference type="EMBL" id="QFQP01000041">
    <property type="protein sequence ID" value="PZR05920.1"/>
    <property type="molecule type" value="Genomic_DNA"/>
</dbReference>
<accession>A0A2W5ST00</accession>
<proteinExistence type="predicted"/>
<dbReference type="AlphaFoldDB" id="A0A2W5ST00"/>
<dbReference type="Proteomes" id="UP000249061">
    <property type="component" value="Unassembled WGS sequence"/>
</dbReference>
<evidence type="ECO:0000313" key="2">
    <source>
        <dbReference type="Proteomes" id="UP000249061"/>
    </source>
</evidence>
<sequence>MLGMVMVAVLAQSGECRFKADWWLNFDVEVTTLNGEMLGKIPARFDTDVPAAKADVVLRDGLAEVVLSHRGARLKFVTKALPFSAPSDPLDCAALRLGSPATSPHALLPTIAPADEPKATEAGARTVELLRGQAEIVISPESARSKTELRVHRTCPNVVRLFSQSSEAVGKLATNTPFFELAHDPFWALIRLEGALSELVLFVRRTELMNCGN</sequence>
<comment type="caution">
    <text evidence="1">The sequence shown here is derived from an EMBL/GenBank/DDBJ whole genome shotgun (WGS) entry which is preliminary data.</text>
</comment>
<name>A0A2W5ST00_9BACT</name>